<keyword evidence="1" id="KW-0175">Coiled coil</keyword>
<feature type="region of interest" description="Disordered" evidence="2">
    <location>
        <begin position="434"/>
        <end position="456"/>
    </location>
</feature>
<feature type="coiled-coil region" evidence="1">
    <location>
        <begin position="308"/>
        <end position="361"/>
    </location>
</feature>
<evidence type="ECO:0000313" key="4">
    <source>
        <dbReference type="EMBL" id="GMH62852.1"/>
    </source>
</evidence>
<reference evidence="4" key="1">
    <citation type="submission" date="2022-07" db="EMBL/GenBank/DDBJ databases">
        <title>Genome analysis of Parmales, a sister group of diatoms, reveals the evolutionary specialization of diatoms from phago-mixotrophs to photoautotrophs.</title>
        <authorList>
            <person name="Ban H."/>
            <person name="Sato S."/>
            <person name="Yoshikawa S."/>
            <person name="Kazumasa Y."/>
            <person name="Nakamura Y."/>
            <person name="Ichinomiya M."/>
            <person name="Saitoh K."/>
            <person name="Sato N."/>
            <person name="Blanc-Mathieu R."/>
            <person name="Endo H."/>
            <person name="Kuwata A."/>
            <person name="Ogata H."/>
        </authorList>
    </citation>
    <scope>NUCLEOTIDE SEQUENCE</scope>
</reference>
<keyword evidence="5" id="KW-1185">Reference proteome</keyword>
<protein>
    <submittedName>
        <fullName evidence="4">Uncharacterized protein</fullName>
    </submittedName>
</protein>
<proteinExistence type="predicted"/>
<sequence length="456" mass="50150">MLLILLTLLFVTTATSFGIPKVTRVVSHQRSPLVSPLYMAGIDGGGLNIVEDEVSILDAATMGPKPVAVRNSGSTVLVCGLLKTKERTDQTTFDFLKENPSFAFSKIVAFCNDAAFAKKRLTSRSARYSGLLDILSFQEAAKPDCMPSKDDLVGVNSVIAYGVEASEVKDLAKSASEAKVGNVVVVMEKPENAKKVKDAVSALSKAGGVSFTVITMPTIVDGAEGSTPYRVGEATDVESFADCTIPRDEALRLITECLGLESAVGKAVSFRGVSTENKSYEYLKSLRSKGYTRSQEVENMIMGGVEKYESAVVEKEQKEEEVAKVQEVKKVEISKSREQEIKDLMAKAKAESAEFERKQIETDAREILAREWREQYFSRNTSLKEDDYIEENMERGMQDALRMIKMMRGESTSDMDDDDELRDWEKEQIAEAEEAEKKLAAAAASSSDSNTDEKSE</sequence>
<feature type="region of interest" description="Disordered" evidence="2">
    <location>
        <begin position="408"/>
        <end position="427"/>
    </location>
</feature>
<gene>
    <name evidence="4" type="ORF">TrRE_jg5861</name>
</gene>
<dbReference type="AlphaFoldDB" id="A0A9W7E1J3"/>
<evidence type="ECO:0000313" key="5">
    <source>
        <dbReference type="Proteomes" id="UP001165082"/>
    </source>
</evidence>
<evidence type="ECO:0000256" key="2">
    <source>
        <dbReference type="SAM" id="MobiDB-lite"/>
    </source>
</evidence>
<dbReference type="OrthoDB" id="192134at2759"/>
<feature type="compositionally biased region" description="Acidic residues" evidence="2">
    <location>
        <begin position="413"/>
        <end position="422"/>
    </location>
</feature>
<keyword evidence="3" id="KW-0732">Signal</keyword>
<name>A0A9W7E1J3_9STRA</name>
<feature type="signal peptide" evidence="3">
    <location>
        <begin position="1"/>
        <end position="16"/>
    </location>
</feature>
<dbReference type="Proteomes" id="UP001165082">
    <property type="component" value="Unassembled WGS sequence"/>
</dbReference>
<dbReference type="EMBL" id="BRXZ01002474">
    <property type="protein sequence ID" value="GMH62852.1"/>
    <property type="molecule type" value="Genomic_DNA"/>
</dbReference>
<feature type="chain" id="PRO_5040876636" evidence="3">
    <location>
        <begin position="17"/>
        <end position="456"/>
    </location>
</feature>
<comment type="caution">
    <text evidence="4">The sequence shown here is derived from an EMBL/GenBank/DDBJ whole genome shotgun (WGS) entry which is preliminary data.</text>
</comment>
<organism evidence="4 5">
    <name type="scientific">Triparma retinervis</name>
    <dbReference type="NCBI Taxonomy" id="2557542"/>
    <lineage>
        <taxon>Eukaryota</taxon>
        <taxon>Sar</taxon>
        <taxon>Stramenopiles</taxon>
        <taxon>Ochrophyta</taxon>
        <taxon>Bolidophyceae</taxon>
        <taxon>Parmales</taxon>
        <taxon>Triparmaceae</taxon>
        <taxon>Triparma</taxon>
    </lineage>
</organism>
<evidence type="ECO:0000256" key="1">
    <source>
        <dbReference type="SAM" id="Coils"/>
    </source>
</evidence>
<accession>A0A9W7E1J3</accession>
<evidence type="ECO:0000256" key="3">
    <source>
        <dbReference type="SAM" id="SignalP"/>
    </source>
</evidence>